<dbReference type="Proteomes" id="UP000321574">
    <property type="component" value="Unassembled WGS sequence"/>
</dbReference>
<protein>
    <submittedName>
        <fullName evidence="3">5'-3'-deoxyribonucleotidase</fullName>
    </submittedName>
</protein>
<reference evidence="3 4" key="1">
    <citation type="submission" date="2019-06" db="EMBL/GenBank/DDBJ databases">
        <title>Cerasibacillus sp. nov., isolated from maize field.</title>
        <authorList>
            <person name="Lin S.-Y."/>
            <person name="Tsai C.-F."/>
            <person name="Young C.-C."/>
        </authorList>
    </citation>
    <scope>NUCLEOTIDE SEQUENCE [LARGE SCALE GENOMIC DNA]</scope>
    <source>
        <strain evidence="3 4">CC-CFT480</strain>
    </source>
</reference>
<dbReference type="Pfam" id="PF06941">
    <property type="entry name" value="NT5C"/>
    <property type="match status" value="1"/>
</dbReference>
<dbReference type="SFLD" id="SFLDS00003">
    <property type="entry name" value="Haloacid_Dehalogenase"/>
    <property type="match status" value="1"/>
</dbReference>
<feature type="active site" description="Proton donor" evidence="2">
    <location>
        <position position="12"/>
    </location>
</feature>
<dbReference type="SFLD" id="SFLDG01146">
    <property type="entry name" value="C1.2.2"/>
    <property type="match status" value="1"/>
</dbReference>
<dbReference type="AlphaFoldDB" id="A0A5C8NZR8"/>
<dbReference type="PANTHER" id="PTHR16504">
    <property type="entry name" value="5'(3')-DEOXYRIBONUCLEOTIDASE"/>
    <property type="match status" value="1"/>
</dbReference>
<feature type="active site" description="Nucleophile" evidence="2">
    <location>
        <position position="10"/>
    </location>
</feature>
<dbReference type="GO" id="GO:0009223">
    <property type="term" value="P:pyrimidine deoxyribonucleotide catabolic process"/>
    <property type="evidence" value="ECO:0007669"/>
    <property type="project" value="TreeGrafter"/>
</dbReference>
<name>A0A5C8NZR8_9BACI</name>
<proteinExistence type="inferred from homology"/>
<evidence type="ECO:0000256" key="1">
    <source>
        <dbReference type="ARBA" id="ARBA00009589"/>
    </source>
</evidence>
<sequence>MLLRKSIAIDMDQVLADLLQSELDIFNKRYNKQITKQDLTGKVLEDDYPELANEIYEFMNTYEFFRDLPVIEHSQEVIKELQEHYDIYIATAAMFAPNSMIAKYEWLQEHFPFLHPHHFVFCGDKGAVHADYLIDDSLNQLESFQGQGIMFSAPHNEYENYGVKVTDWLAVRDYFMEKLTTKS</sequence>
<dbReference type="InterPro" id="IPR036412">
    <property type="entry name" value="HAD-like_sf"/>
</dbReference>
<dbReference type="RefSeq" id="WP_147665905.1">
    <property type="nucleotide sequence ID" value="NZ_VDUW01000002.1"/>
</dbReference>
<evidence type="ECO:0000313" key="3">
    <source>
        <dbReference type="EMBL" id="TXL66505.1"/>
    </source>
</evidence>
<comment type="caution">
    <text evidence="3">The sequence shown here is derived from an EMBL/GenBank/DDBJ whole genome shotgun (WGS) entry which is preliminary data.</text>
</comment>
<evidence type="ECO:0000313" key="4">
    <source>
        <dbReference type="Proteomes" id="UP000321574"/>
    </source>
</evidence>
<dbReference type="InterPro" id="IPR023214">
    <property type="entry name" value="HAD_sf"/>
</dbReference>
<dbReference type="EMBL" id="VDUW01000002">
    <property type="protein sequence ID" value="TXL66505.1"/>
    <property type="molecule type" value="Genomic_DNA"/>
</dbReference>
<dbReference type="OrthoDB" id="278110at2"/>
<dbReference type="Gene3D" id="1.10.40.40">
    <property type="entry name" value="Deoxyribonucleotidase, domain 2"/>
    <property type="match status" value="1"/>
</dbReference>
<comment type="similarity">
    <text evidence="1">Belongs to the 5'(3')-deoxyribonucleotidase family.</text>
</comment>
<evidence type="ECO:0000256" key="2">
    <source>
        <dbReference type="PIRSR" id="PIRSR610708-1"/>
    </source>
</evidence>
<dbReference type="InterPro" id="IPR010708">
    <property type="entry name" value="5'(3')-deoxyribonucleotidase"/>
</dbReference>
<dbReference type="SFLD" id="SFLDG01126">
    <property type="entry name" value="C1.2:_Nucleotidase_Like"/>
    <property type="match status" value="1"/>
</dbReference>
<keyword evidence="4" id="KW-1185">Reference proteome</keyword>
<gene>
    <name evidence="3" type="ORF">FHP05_03725</name>
</gene>
<dbReference type="SUPFAM" id="SSF56784">
    <property type="entry name" value="HAD-like"/>
    <property type="match status" value="1"/>
</dbReference>
<organism evidence="3 4">
    <name type="scientific">Cerasibacillus terrae</name>
    <dbReference type="NCBI Taxonomy" id="2498845"/>
    <lineage>
        <taxon>Bacteria</taxon>
        <taxon>Bacillati</taxon>
        <taxon>Bacillota</taxon>
        <taxon>Bacilli</taxon>
        <taxon>Bacillales</taxon>
        <taxon>Bacillaceae</taxon>
        <taxon>Cerasibacillus</taxon>
    </lineage>
</organism>
<dbReference type="Gene3D" id="3.40.50.1000">
    <property type="entry name" value="HAD superfamily/HAD-like"/>
    <property type="match status" value="1"/>
</dbReference>
<dbReference type="PANTHER" id="PTHR16504:SF4">
    <property type="entry name" value="5'(3')-DEOXYRIBONUCLEOTIDASE"/>
    <property type="match status" value="1"/>
</dbReference>
<accession>A0A5C8NZR8</accession>
<dbReference type="GO" id="GO:0008253">
    <property type="term" value="F:5'-nucleotidase activity"/>
    <property type="evidence" value="ECO:0007669"/>
    <property type="project" value="InterPro"/>
</dbReference>